<organism evidence="8 9">
    <name type="scientific">Aquibium oceanicum</name>
    <dbReference type="NCBI Taxonomy" id="1670800"/>
    <lineage>
        <taxon>Bacteria</taxon>
        <taxon>Pseudomonadati</taxon>
        <taxon>Pseudomonadota</taxon>
        <taxon>Alphaproteobacteria</taxon>
        <taxon>Hyphomicrobiales</taxon>
        <taxon>Phyllobacteriaceae</taxon>
        <taxon>Aquibium</taxon>
    </lineage>
</organism>
<evidence type="ECO:0000313" key="9">
    <source>
        <dbReference type="Proteomes" id="UP000182840"/>
    </source>
</evidence>
<evidence type="ECO:0000256" key="6">
    <source>
        <dbReference type="PIRSR" id="PIRSR015582-2"/>
    </source>
</evidence>
<feature type="binding site" evidence="6">
    <location>
        <position position="128"/>
    </location>
    <ligand>
        <name>Mg(2+)</name>
        <dbReference type="ChEBI" id="CHEBI:18420"/>
    </ligand>
</feature>
<comment type="similarity">
    <text evidence="2">Belongs to the HpcH/HpaI aldolase family.</text>
</comment>
<feature type="binding site" evidence="5">
    <location>
        <position position="64"/>
    </location>
    <ligand>
        <name>substrate</name>
    </ligand>
</feature>
<dbReference type="PANTHER" id="PTHR32308">
    <property type="entry name" value="LYASE BETA SUBUNIT, PUTATIVE (AFU_ORTHOLOGUE AFUA_4G13030)-RELATED"/>
    <property type="match status" value="1"/>
</dbReference>
<dbReference type="SUPFAM" id="SSF51621">
    <property type="entry name" value="Phosphoenolpyruvate/pyruvate domain"/>
    <property type="match status" value="1"/>
</dbReference>
<feature type="domain" description="HpcH/HpaI aldolase/citrate lyase" evidence="7">
    <location>
        <begin position="2"/>
        <end position="228"/>
    </location>
</feature>
<keyword evidence="9" id="KW-1185">Reference proteome</keyword>
<dbReference type="GO" id="GO:0006107">
    <property type="term" value="P:oxaloacetate metabolic process"/>
    <property type="evidence" value="ECO:0007669"/>
    <property type="project" value="TreeGrafter"/>
</dbReference>
<sequence>MRSMLFVPGDSERKLEKSLQSGADALIVDLEDSVAPASKEAARKVAAGFLSARTRDTGPALYVRVNDFTTGLTDDDLAAVIAARPDGIMLPKSASGHDVTRLSVKLRVHEAEAGLDDGVIRIIPLITETAAGLLAAGTYDASLPRLVGVTWGAEDLSADVGARTARDANGRFTEVFRLARAMTILAAAKAQTLAIDTVFTDFRDMEGLRTECLEAERDGFSGKLAIHPAQVPVINEAFTPSAEAIGEAEAIVAAFAGAGDVGVVGIGGKMYDRPHLRRAERLLARAQA</sequence>
<dbReference type="PIRSF" id="PIRSF015582">
    <property type="entry name" value="Cit_lyase_B"/>
    <property type="match status" value="1"/>
</dbReference>
<comment type="cofactor">
    <cofactor evidence="1">
        <name>Mg(2+)</name>
        <dbReference type="ChEBI" id="CHEBI:18420"/>
    </cofactor>
</comment>
<dbReference type="Proteomes" id="UP000182840">
    <property type="component" value="Chromosome"/>
</dbReference>
<evidence type="ECO:0000256" key="5">
    <source>
        <dbReference type="PIRSR" id="PIRSR015582-1"/>
    </source>
</evidence>
<dbReference type="GO" id="GO:0016829">
    <property type="term" value="F:lyase activity"/>
    <property type="evidence" value="ECO:0007669"/>
    <property type="project" value="UniProtKB-KW"/>
</dbReference>
<dbReference type="InterPro" id="IPR040442">
    <property type="entry name" value="Pyrv_kinase-like_dom_sf"/>
</dbReference>
<keyword evidence="3 6" id="KW-0479">Metal-binding</keyword>
<evidence type="ECO:0000256" key="1">
    <source>
        <dbReference type="ARBA" id="ARBA00001946"/>
    </source>
</evidence>
<feature type="binding site" evidence="6">
    <location>
        <position position="155"/>
    </location>
    <ligand>
        <name>Mg(2+)</name>
        <dbReference type="ChEBI" id="CHEBI:18420"/>
    </ligand>
</feature>
<name>A0A1L3SSA1_9HYPH</name>
<dbReference type="InterPro" id="IPR011206">
    <property type="entry name" value="Citrate_lyase_beta/mcl1/mcl2"/>
</dbReference>
<evidence type="ECO:0000256" key="3">
    <source>
        <dbReference type="ARBA" id="ARBA00022723"/>
    </source>
</evidence>
<evidence type="ECO:0000313" key="8">
    <source>
        <dbReference type="EMBL" id="APH72250.1"/>
    </source>
</evidence>
<dbReference type="PANTHER" id="PTHR32308:SF0">
    <property type="entry name" value="HPCH_HPAI ALDOLASE_CITRATE LYASE DOMAIN-CONTAINING PROTEIN"/>
    <property type="match status" value="1"/>
</dbReference>
<dbReference type="GO" id="GO:0000287">
    <property type="term" value="F:magnesium ion binding"/>
    <property type="evidence" value="ECO:0007669"/>
    <property type="project" value="TreeGrafter"/>
</dbReference>
<evidence type="ECO:0000259" key="7">
    <source>
        <dbReference type="Pfam" id="PF03328"/>
    </source>
</evidence>
<dbReference type="OrthoDB" id="9800547at2"/>
<dbReference type="Gene3D" id="3.20.20.60">
    <property type="entry name" value="Phosphoenolpyruvate-binding domains"/>
    <property type="match status" value="1"/>
</dbReference>
<reference evidence="9" key="1">
    <citation type="submission" date="2016-11" db="EMBL/GenBank/DDBJ databases">
        <title>Mesorhizobium oceanicum sp. nov., isolated from deep seawater in South China Sea.</title>
        <authorList>
            <person name="Fu G.-Y."/>
        </authorList>
    </citation>
    <scope>NUCLEOTIDE SEQUENCE [LARGE SCALE GENOMIC DNA]</scope>
    <source>
        <strain evidence="9">B7</strain>
    </source>
</reference>
<dbReference type="RefSeq" id="WP_072604960.1">
    <property type="nucleotide sequence ID" value="NZ_CP018171.1"/>
</dbReference>
<dbReference type="KEGG" id="meso:BSQ44_13410"/>
<keyword evidence="4 6" id="KW-0460">Magnesium</keyword>
<dbReference type="EMBL" id="CP018171">
    <property type="protein sequence ID" value="APH72250.1"/>
    <property type="molecule type" value="Genomic_DNA"/>
</dbReference>
<dbReference type="InterPro" id="IPR005000">
    <property type="entry name" value="Aldolase/citrate-lyase_domain"/>
</dbReference>
<protein>
    <submittedName>
        <fullName evidence="8">CoA ester lyase</fullName>
    </submittedName>
</protein>
<evidence type="ECO:0000256" key="4">
    <source>
        <dbReference type="ARBA" id="ARBA00022842"/>
    </source>
</evidence>
<evidence type="ECO:0000256" key="2">
    <source>
        <dbReference type="ARBA" id="ARBA00005568"/>
    </source>
</evidence>
<dbReference type="STRING" id="1670800.BSQ44_13410"/>
<keyword evidence="8" id="KW-0456">Lyase</keyword>
<feature type="binding site" evidence="5">
    <location>
        <position position="128"/>
    </location>
    <ligand>
        <name>substrate</name>
    </ligand>
</feature>
<proteinExistence type="inferred from homology"/>
<dbReference type="Pfam" id="PF03328">
    <property type="entry name" value="HpcH_HpaI"/>
    <property type="match status" value="1"/>
</dbReference>
<dbReference type="AlphaFoldDB" id="A0A1L3SSA1"/>
<accession>A0A1L3SSA1</accession>
<dbReference type="InterPro" id="IPR015813">
    <property type="entry name" value="Pyrv/PenolPyrv_kinase-like_dom"/>
</dbReference>
<gene>
    <name evidence="8" type="ORF">BSQ44_13410</name>
</gene>